<keyword evidence="2" id="KW-0812">Transmembrane</keyword>
<organism evidence="4 5">
    <name type="scientific">Owenia fusiformis</name>
    <name type="common">Polychaete worm</name>
    <dbReference type="NCBI Taxonomy" id="6347"/>
    <lineage>
        <taxon>Eukaryota</taxon>
        <taxon>Metazoa</taxon>
        <taxon>Spiralia</taxon>
        <taxon>Lophotrochozoa</taxon>
        <taxon>Annelida</taxon>
        <taxon>Polychaeta</taxon>
        <taxon>Sedentaria</taxon>
        <taxon>Canalipalpata</taxon>
        <taxon>Sabellida</taxon>
        <taxon>Oweniida</taxon>
        <taxon>Oweniidae</taxon>
        <taxon>Owenia</taxon>
    </lineage>
</organism>
<proteinExistence type="predicted"/>
<evidence type="ECO:0000313" key="4">
    <source>
        <dbReference type="EMBL" id="CAH1796603.1"/>
    </source>
</evidence>
<feature type="chain" id="PRO_5043434073" evidence="3">
    <location>
        <begin position="26"/>
        <end position="249"/>
    </location>
</feature>
<protein>
    <submittedName>
        <fullName evidence="4">Uncharacterized protein</fullName>
    </submittedName>
</protein>
<keyword evidence="2" id="KW-1133">Transmembrane helix</keyword>
<name>A0A8J1U0U0_OWEFU</name>
<keyword evidence="3" id="KW-0732">Signal</keyword>
<feature type="signal peptide" evidence="3">
    <location>
        <begin position="1"/>
        <end position="25"/>
    </location>
</feature>
<keyword evidence="5" id="KW-1185">Reference proteome</keyword>
<sequence length="249" mass="27968">MWRKSNAMFFMTIIFTIVSKAPVSSLSTNQQTTTEKQDWIFPCGKSKIPCDKINNFCEERMDKCIPCLEYCSEARIKGHENYQTQCRENCPVFMRDKENKRTRKLNNPTGSSLEAKASTGDPLTITAKTESDVEHKEQQNDLKIPLSIIVSILGLAIIGIGIVIWKHHKTKRPKQCENNVETGARDPLMTDKNKLIRTAGSSVPSQTCGCFSECQHKCGNSDIANQNDFEAETELKAENNDLVIGNQSC</sequence>
<feature type="transmembrane region" description="Helical" evidence="2">
    <location>
        <begin position="144"/>
        <end position="165"/>
    </location>
</feature>
<evidence type="ECO:0000256" key="2">
    <source>
        <dbReference type="SAM" id="Phobius"/>
    </source>
</evidence>
<keyword evidence="2" id="KW-0472">Membrane</keyword>
<feature type="region of interest" description="Disordered" evidence="1">
    <location>
        <begin position="99"/>
        <end position="124"/>
    </location>
</feature>
<evidence type="ECO:0000256" key="3">
    <source>
        <dbReference type="SAM" id="SignalP"/>
    </source>
</evidence>
<comment type="caution">
    <text evidence="4">The sequence shown here is derived from an EMBL/GenBank/DDBJ whole genome shotgun (WGS) entry which is preliminary data.</text>
</comment>
<evidence type="ECO:0000313" key="5">
    <source>
        <dbReference type="Proteomes" id="UP000749559"/>
    </source>
</evidence>
<dbReference type="EMBL" id="CAIIXF020000010">
    <property type="protein sequence ID" value="CAH1796603.1"/>
    <property type="molecule type" value="Genomic_DNA"/>
</dbReference>
<gene>
    <name evidence="4" type="ORF">OFUS_LOCUS20993</name>
</gene>
<evidence type="ECO:0000256" key="1">
    <source>
        <dbReference type="SAM" id="MobiDB-lite"/>
    </source>
</evidence>
<accession>A0A8J1U0U0</accession>
<dbReference type="AlphaFoldDB" id="A0A8J1U0U0"/>
<reference evidence="4" key="1">
    <citation type="submission" date="2022-03" db="EMBL/GenBank/DDBJ databases">
        <authorList>
            <person name="Martin C."/>
        </authorList>
    </citation>
    <scope>NUCLEOTIDE SEQUENCE</scope>
</reference>
<dbReference type="Proteomes" id="UP000749559">
    <property type="component" value="Unassembled WGS sequence"/>
</dbReference>